<reference evidence="7 8" key="1">
    <citation type="submission" date="2019-08" db="EMBL/GenBank/DDBJ databases">
        <title>Complete genome sequence of Candidatus Uab amorphum.</title>
        <authorList>
            <person name="Shiratori T."/>
            <person name="Suzuki S."/>
            <person name="Kakizawa Y."/>
            <person name="Ishida K."/>
        </authorList>
    </citation>
    <scope>NUCLEOTIDE SEQUENCE [LARGE SCALE GENOMIC DNA]</scope>
    <source>
        <strain evidence="7 8">SRT547</strain>
    </source>
</reference>
<dbReference type="SUPFAM" id="SSF56112">
    <property type="entry name" value="Protein kinase-like (PK-like)"/>
    <property type="match status" value="1"/>
</dbReference>
<dbReference type="KEGG" id="uam:UABAM_04227"/>
<dbReference type="Gene3D" id="3.30.200.20">
    <property type="entry name" value="Phosphorylase Kinase, domain 1"/>
    <property type="match status" value="1"/>
</dbReference>
<evidence type="ECO:0000313" key="7">
    <source>
        <dbReference type="EMBL" id="BBM85849.1"/>
    </source>
</evidence>
<dbReference type="InterPro" id="IPR030616">
    <property type="entry name" value="Aur-like"/>
</dbReference>
<dbReference type="Gene3D" id="1.10.510.10">
    <property type="entry name" value="Transferase(Phosphotransferase) domain 1"/>
    <property type="match status" value="1"/>
</dbReference>
<keyword evidence="4 7" id="KW-0418">Kinase</keyword>
<gene>
    <name evidence="7" type="ORF">UABAM_04227</name>
</gene>
<dbReference type="AlphaFoldDB" id="A0A5S9IPU3"/>
<dbReference type="EMBL" id="AP019860">
    <property type="protein sequence ID" value="BBM85849.1"/>
    <property type="molecule type" value="Genomic_DNA"/>
</dbReference>
<evidence type="ECO:0000256" key="5">
    <source>
        <dbReference type="ARBA" id="ARBA00022840"/>
    </source>
</evidence>
<feature type="domain" description="Protein kinase" evidence="6">
    <location>
        <begin position="6"/>
        <end position="267"/>
    </location>
</feature>
<dbReference type="CDD" id="cd14014">
    <property type="entry name" value="STKc_PknB_like"/>
    <property type="match status" value="1"/>
</dbReference>
<dbReference type="Proteomes" id="UP000326354">
    <property type="component" value="Chromosome"/>
</dbReference>
<keyword evidence="3" id="KW-0547">Nucleotide-binding</keyword>
<organism evidence="7 8">
    <name type="scientific">Uabimicrobium amorphum</name>
    <dbReference type="NCBI Taxonomy" id="2596890"/>
    <lineage>
        <taxon>Bacteria</taxon>
        <taxon>Pseudomonadati</taxon>
        <taxon>Planctomycetota</taxon>
        <taxon>Candidatus Uabimicrobiia</taxon>
        <taxon>Candidatus Uabimicrobiales</taxon>
        <taxon>Candidatus Uabimicrobiaceae</taxon>
        <taxon>Candidatus Uabimicrobium</taxon>
    </lineage>
</organism>
<dbReference type="InterPro" id="IPR008271">
    <property type="entry name" value="Ser/Thr_kinase_AS"/>
</dbReference>
<keyword evidence="8" id="KW-1185">Reference proteome</keyword>
<evidence type="ECO:0000313" key="8">
    <source>
        <dbReference type="Proteomes" id="UP000326354"/>
    </source>
</evidence>
<proteinExistence type="predicted"/>
<dbReference type="InterPro" id="IPR000719">
    <property type="entry name" value="Prot_kinase_dom"/>
</dbReference>
<keyword evidence="1 7" id="KW-0723">Serine/threonine-protein kinase</keyword>
<dbReference type="PROSITE" id="PS00108">
    <property type="entry name" value="PROTEIN_KINASE_ST"/>
    <property type="match status" value="1"/>
</dbReference>
<dbReference type="SMART" id="SM00220">
    <property type="entry name" value="S_TKc"/>
    <property type="match status" value="1"/>
</dbReference>
<dbReference type="GO" id="GO:0005524">
    <property type="term" value="F:ATP binding"/>
    <property type="evidence" value="ECO:0007669"/>
    <property type="project" value="UniProtKB-KW"/>
</dbReference>
<name>A0A5S9IPU3_UABAM</name>
<evidence type="ECO:0000256" key="3">
    <source>
        <dbReference type="ARBA" id="ARBA00022741"/>
    </source>
</evidence>
<evidence type="ECO:0000256" key="4">
    <source>
        <dbReference type="ARBA" id="ARBA00022777"/>
    </source>
</evidence>
<dbReference type="PANTHER" id="PTHR24350">
    <property type="entry name" value="SERINE/THREONINE-PROTEIN KINASE IAL-RELATED"/>
    <property type="match status" value="1"/>
</dbReference>
<evidence type="ECO:0000259" key="6">
    <source>
        <dbReference type="PROSITE" id="PS50011"/>
    </source>
</evidence>
<evidence type="ECO:0000256" key="1">
    <source>
        <dbReference type="ARBA" id="ARBA00022527"/>
    </source>
</evidence>
<evidence type="ECO:0000256" key="2">
    <source>
        <dbReference type="ARBA" id="ARBA00022679"/>
    </source>
</evidence>
<dbReference type="Pfam" id="PF00069">
    <property type="entry name" value="Pkinase"/>
    <property type="match status" value="1"/>
</dbReference>
<dbReference type="InterPro" id="IPR011009">
    <property type="entry name" value="Kinase-like_dom_sf"/>
</dbReference>
<protein>
    <submittedName>
        <fullName evidence="7">Serine/threonine protein kinase</fullName>
    </submittedName>
</protein>
<accession>A0A5S9IPU3</accession>
<sequence length="483" mass="56112">MRLGDYKILEKMDSSRMGDVFLGCHYQTQEKVVIKIIAHDLLQNSRAIARFQREIYQTIQLEHINIVSGYTAGEYQGRLYYVMEYVNGCSVRKELLSLSYYNENKALRIALQIAKALKYAASFKIIHRDIKPDNILLTKDGTAKLCDLGLAKSFEDTNKHTITGTVLGTPQYMSPEQTRGEELDEQTDIFSLGSTLYHMLTGQPPFQGKDFIEIMANVQDTEAISIKEWNPLISDRTCALVAKMMEKKRSKRYRSFKEVCTELENCINIKTSSGVAAKYKKCYVPEYRETLLAKVALHNRIIEMEQIELCLQQQERLFLIGISTLLEDIILENEFISLPQMSILKKTVNHFINEQFEQILRKISPNVIKESGKQFRFTILDYVGQDEKKRKVIYTKLHDILFKEEQKKVLNIAIEYNLISKVQADKCWSIYSNKVVLSDYSPIINILTEKHFLHINDSRFLLRAVRRSTMTNFSCQYFMNQKN</sequence>
<keyword evidence="2" id="KW-0808">Transferase</keyword>
<dbReference type="RefSeq" id="WP_173013465.1">
    <property type="nucleotide sequence ID" value="NZ_AP019860.1"/>
</dbReference>
<dbReference type="PROSITE" id="PS50011">
    <property type="entry name" value="PROTEIN_KINASE_DOM"/>
    <property type="match status" value="1"/>
</dbReference>
<dbReference type="GO" id="GO:0004674">
    <property type="term" value="F:protein serine/threonine kinase activity"/>
    <property type="evidence" value="ECO:0007669"/>
    <property type="project" value="UniProtKB-KW"/>
</dbReference>
<keyword evidence="5" id="KW-0067">ATP-binding</keyword>